<dbReference type="PANTHER" id="PTHR36844:SF1">
    <property type="entry name" value="PROTEASE PRSW"/>
    <property type="match status" value="1"/>
</dbReference>
<evidence type="ECO:0000313" key="2">
    <source>
        <dbReference type="EMBL" id="THV27016.1"/>
    </source>
</evidence>
<dbReference type="GO" id="GO:0008237">
    <property type="term" value="F:metallopeptidase activity"/>
    <property type="evidence" value="ECO:0007669"/>
    <property type="project" value="UniProtKB-KW"/>
</dbReference>
<feature type="transmembrane region" description="Helical" evidence="1">
    <location>
        <begin position="12"/>
        <end position="29"/>
    </location>
</feature>
<sequence>MRPDPTSPAQWTAALLIGAAAILLLYNTLPVALAYPRAGTTALVLFSLFAVPFWWLRRRFADRLALPAAAPVLGLLWGATVAVMTSLFGSRALHGLMATAWGPTWAERWSPVLAAPVVEEVVKTAGVVLVVAIAWGRVHGVLDGIVLGAFCGVGFQIVEGYAFAMSSTVLNRAGDVVEPVIAVFIVRGVLAGLWSHAVFTAIAGAGVAYAATRRTARSVWVSAGALAAVIALHALWNSPLLRDGLGLGALGVLAGVMLKGLPAVLIVWWLVRWAQREEGYVPGKTLAMVSGEAEGPARTPNPAEPEGA</sequence>
<dbReference type="Pfam" id="PF13367">
    <property type="entry name" value="PrsW-protease"/>
    <property type="match status" value="1"/>
</dbReference>
<name>A0A4V4HNT2_9ACTN</name>
<keyword evidence="1" id="KW-1133">Transmembrane helix</keyword>
<keyword evidence="2" id="KW-0645">Protease</keyword>
<dbReference type="OrthoDB" id="9785431at2"/>
<dbReference type="EMBL" id="STGX01000012">
    <property type="protein sequence ID" value="THV27016.1"/>
    <property type="molecule type" value="Genomic_DNA"/>
</dbReference>
<feature type="transmembrane region" description="Helical" evidence="1">
    <location>
        <begin position="184"/>
        <end position="211"/>
    </location>
</feature>
<dbReference type="RefSeq" id="WP_136530736.1">
    <property type="nucleotide sequence ID" value="NZ_STGX01000012.1"/>
</dbReference>
<keyword evidence="1" id="KW-0812">Transmembrane</keyword>
<gene>
    <name evidence="2" type="ORF">E9998_16170</name>
</gene>
<keyword evidence="1" id="KW-0472">Membrane</keyword>
<feature type="transmembrane region" description="Helical" evidence="1">
    <location>
        <begin position="145"/>
        <end position="164"/>
    </location>
</feature>
<keyword evidence="2" id="KW-0378">Hydrolase</keyword>
<protein>
    <submittedName>
        <fullName evidence="2">PrsW family intramembrane metalloprotease</fullName>
    </submittedName>
</protein>
<proteinExistence type="predicted"/>
<feature type="transmembrane region" description="Helical" evidence="1">
    <location>
        <begin position="218"/>
        <end position="236"/>
    </location>
</feature>
<feature type="transmembrane region" description="Helical" evidence="1">
    <location>
        <begin position="109"/>
        <end position="133"/>
    </location>
</feature>
<organism evidence="2 3">
    <name type="scientific">Glycomyces paridis</name>
    <dbReference type="NCBI Taxonomy" id="2126555"/>
    <lineage>
        <taxon>Bacteria</taxon>
        <taxon>Bacillati</taxon>
        <taxon>Actinomycetota</taxon>
        <taxon>Actinomycetes</taxon>
        <taxon>Glycomycetales</taxon>
        <taxon>Glycomycetaceae</taxon>
        <taxon>Glycomyces</taxon>
    </lineage>
</organism>
<reference evidence="2 3" key="1">
    <citation type="journal article" date="2018" name="Int. J. Syst. Evol. Microbiol.">
        <title>Glycomyces paridis sp. nov., isolated from the medicinal plant Paris polyphylla.</title>
        <authorList>
            <person name="Fang X.M."/>
            <person name="Bai J.L."/>
            <person name="Su J."/>
            <person name="Zhao L.L."/>
            <person name="Liu H.Y."/>
            <person name="Ma B.P."/>
            <person name="Zhang Y.Q."/>
            <person name="Yu L.Y."/>
        </authorList>
    </citation>
    <scope>NUCLEOTIDE SEQUENCE [LARGE SCALE GENOMIC DNA]</scope>
    <source>
        <strain evidence="2 3">CPCC 204357</strain>
    </source>
</reference>
<dbReference type="AlphaFoldDB" id="A0A4V4HNT2"/>
<dbReference type="Proteomes" id="UP000305792">
    <property type="component" value="Unassembled WGS sequence"/>
</dbReference>
<comment type="caution">
    <text evidence="2">The sequence shown here is derived from an EMBL/GenBank/DDBJ whole genome shotgun (WGS) entry which is preliminary data.</text>
</comment>
<feature type="transmembrane region" description="Helical" evidence="1">
    <location>
        <begin position="248"/>
        <end position="271"/>
    </location>
</feature>
<keyword evidence="2" id="KW-0482">Metalloprotease</keyword>
<dbReference type="InterPro" id="IPR026898">
    <property type="entry name" value="PrsW"/>
</dbReference>
<keyword evidence="3" id="KW-1185">Reference proteome</keyword>
<feature type="transmembrane region" description="Helical" evidence="1">
    <location>
        <begin position="35"/>
        <end position="56"/>
    </location>
</feature>
<evidence type="ECO:0000313" key="3">
    <source>
        <dbReference type="Proteomes" id="UP000305792"/>
    </source>
</evidence>
<dbReference type="PANTHER" id="PTHR36844">
    <property type="entry name" value="PROTEASE PRSW"/>
    <property type="match status" value="1"/>
</dbReference>
<feature type="transmembrane region" description="Helical" evidence="1">
    <location>
        <begin position="68"/>
        <end position="89"/>
    </location>
</feature>
<evidence type="ECO:0000256" key="1">
    <source>
        <dbReference type="SAM" id="Phobius"/>
    </source>
</evidence>
<accession>A0A4V4HNT2</accession>
<dbReference type="GO" id="GO:0006508">
    <property type="term" value="P:proteolysis"/>
    <property type="evidence" value="ECO:0007669"/>
    <property type="project" value="UniProtKB-KW"/>
</dbReference>